<proteinExistence type="predicted"/>
<keyword evidence="3" id="KW-1185">Reference proteome</keyword>
<evidence type="ECO:0000313" key="2">
    <source>
        <dbReference type="EMBL" id="PVM82840.1"/>
    </source>
</evidence>
<protein>
    <recommendedName>
        <fullName evidence="1">Flagellar motor switch protein FliN-like C-terminal domain-containing protein</fullName>
    </recommendedName>
</protein>
<evidence type="ECO:0000259" key="1">
    <source>
        <dbReference type="Pfam" id="PF01052"/>
    </source>
</evidence>
<sequence length="260" mass="27235">MSSKPRPWAPPGAASDPRIVTRTREAVDAWAGRWLGRRRLVASGWRTAAVSDRAAPQDGDWRASRGVVAVHCPARGKTRLLEWALDVSFERDPPNDADLKVLDAFLGKALDDLAAALDDMLGAAGKAADDGGADDGGERQSLDLADANGVKLLSLTAPLWAFVALRKALAGAPAPRRAPLVPILTAAADAEIRLDVVLGRARAGLADVRNLAAGDVLVLATPLAGEILLAAPSGAVAATRLVEHEGRRALTLQSIVKERV</sequence>
<dbReference type="Gene3D" id="2.30.330.10">
    <property type="entry name" value="SpoA-like"/>
    <property type="match status" value="1"/>
</dbReference>
<comment type="caution">
    <text evidence="2">The sequence shown here is derived from an EMBL/GenBank/DDBJ whole genome shotgun (WGS) entry which is preliminary data.</text>
</comment>
<reference evidence="2 3" key="1">
    <citation type="submission" date="2018-04" db="EMBL/GenBank/DDBJ databases">
        <title>The genome sequence of Caulobacter sp. 736.</title>
        <authorList>
            <person name="Gao J."/>
            <person name="Sun J."/>
        </authorList>
    </citation>
    <scope>NUCLEOTIDE SEQUENCE [LARGE SCALE GENOMIC DNA]</scope>
    <source>
        <strain evidence="2 3">736</strain>
    </source>
</reference>
<dbReference type="EMBL" id="QDKP01000034">
    <property type="protein sequence ID" value="PVM82840.1"/>
    <property type="molecule type" value="Genomic_DNA"/>
</dbReference>
<dbReference type="RefSeq" id="WP_116567146.1">
    <property type="nucleotide sequence ID" value="NZ_QDKP01000034.1"/>
</dbReference>
<feature type="domain" description="Flagellar motor switch protein FliN-like C-terminal" evidence="1">
    <location>
        <begin position="189"/>
        <end position="256"/>
    </location>
</feature>
<dbReference type="InterPro" id="IPR036429">
    <property type="entry name" value="SpoA-like_sf"/>
</dbReference>
<dbReference type="Proteomes" id="UP000244913">
    <property type="component" value="Unassembled WGS sequence"/>
</dbReference>
<name>A0A2T9JGL0_9CAUL</name>
<dbReference type="InterPro" id="IPR001543">
    <property type="entry name" value="FliN-like_C"/>
</dbReference>
<gene>
    <name evidence="2" type="ORF">DDF65_10950</name>
</gene>
<organism evidence="2 3">
    <name type="scientific">Caulobacter radicis</name>
    <dbReference type="NCBI Taxonomy" id="2172650"/>
    <lineage>
        <taxon>Bacteria</taxon>
        <taxon>Pseudomonadati</taxon>
        <taxon>Pseudomonadota</taxon>
        <taxon>Alphaproteobacteria</taxon>
        <taxon>Caulobacterales</taxon>
        <taxon>Caulobacteraceae</taxon>
        <taxon>Caulobacter</taxon>
    </lineage>
</organism>
<evidence type="ECO:0000313" key="3">
    <source>
        <dbReference type="Proteomes" id="UP000244913"/>
    </source>
</evidence>
<accession>A0A2T9JGL0</accession>
<dbReference type="AlphaFoldDB" id="A0A2T9JGL0"/>
<dbReference type="Pfam" id="PF01052">
    <property type="entry name" value="FliMN_C"/>
    <property type="match status" value="1"/>
</dbReference>
<dbReference type="SUPFAM" id="SSF101801">
    <property type="entry name" value="Surface presentation of antigens (SPOA)"/>
    <property type="match status" value="1"/>
</dbReference>